<sequence>MEFIKRKLLNESIRFIELCQSYVLDGKINVETYNSLSGIKLSFIKDMLERENTSIYFDRDFFRRINELFKTNSLIYEMSKKAITR</sequence>
<dbReference type="AlphaFoldDB" id="W4VDM2"/>
<evidence type="ECO:0000313" key="1">
    <source>
        <dbReference type="EMBL" id="GAE90893.1"/>
    </source>
</evidence>
<organism evidence="1 2">
    <name type="scientific">Acetivibrio straminisolvens JCM 21531</name>
    <dbReference type="NCBI Taxonomy" id="1294263"/>
    <lineage>
        <taxon>Bacteria</taxon>
        <taxon>Bacillati</taxon>
        <taxon>Bacillota</taxon>
        <taxon>Clostridia</taxon>
        <taxon>Eubacteriales</taxon>
        <taxon>Oscillospiraceae</taxon>
        <taxon>Acetivibrio</taxon>
    </lineage>
</organism>
<keyword evidence="2" id="KW-1185">Reference proteome</keyword>
<dbReference type="EMBL" id="BAVR01000106">
    <property type="protein sequence ID" value="GAE90893.1"/>
    <property type="molecule type" value="Genomic_DNA"/>
</dbReference>
<accession>W4VDM2</accession>
<dbReference type="RefSeq" id="WP_038291451.1">
    <property type="nucleotide sequence ID" value="NZ_BAVR01000106.1"/>
</dbReference>
<gene>
    <name evidence="1" type="ORF">JCM21531_4548</name>
</gene>
<protein>
    <submittedName>
        <fullName evidence="1">Uncharacterized protein</fullName>
    </submittedName>
</protein>
<comment type="caution">
    <text evidence="1">The sequence shown here is derived from an EMBL/GenBank/DDBJ whole genome shotgun (WGS) entry which is preliminary data.</text>
</comment>
<proteinExistence type="predicted"/>
<evidence type="ECO:0000313" key="2">
    <source>
        <dbReference type="Proteomes" id="UP000019109"/>
    </source>
</evidence>
<dbReference type="OrthoDB" id="2085778at2"/>
<name>W4VDM2_9FIRM</name>
<dbReference type="Proteomes" id="UP000019109">
    <property type="component" value="Unassembled WGS sequence"/>
</dbReference>
<reference evidence="1" key="1">
    <citation type="journal article" date="2014" name="Genome Announc.">
        <title>Draft Genome Sequence of Clostridium straminisolvens Strain JCM 21531T, Isolated from a Cellulose-Degrading Bacterial Community.</title>
        <authorList>
            <person name="Yuki M."/>
            <person name="Oshima K."/>
            <person name="Suda W."/>
            <person name="Sakamoto M."/>
            <person name="Kitamura K."/>
            <person name="Iida T."/>
            <person name="Hattori M."/>
            <person name="Ohkuma M."/>
        </authorList>
    </citation>
    <scope>NUCLEOTIDE SEQUENCE [LARGE SCALE GENOMIC DNA]</scope>
    <source>
        <strain evidence="1">JCM 21531</strain>
    </source>
</reference>